<dbReference type="EMBL" id="FOAS01000001">
    <property type="protein sequence ID" value="SEK27903.1"/>
    <property type="molecule type" value="Genomic_DNA"/>
</dbReference>
<proteinExistence type="predicted"/>
<dbReference type="Pfam" id="PF13840">
    <property type="entry name" value="ACT_7"/>
    <property type="match status" value="1"/>
</dbReference>
<protein>
    <submittedName>
        <fullName evidence="3">Uncharacterized protein</fullName>
    </submittedName>
</protein>
<dbReference type="AlphaFoldDB" id="A0A1H7FP84"/>
<feature type="domain" description="CASTOR ACT" evidence="2">
    <location>
        <begin position="72"/>
        <end position="127"/>
    </location>
</feature>
<dbReference type="InterPro" id="IPR027795">
    <property type="entry name" value="CASTOR_ACT_dom"/>
</dbReference>
<dbReference type="STRING" id="1429083.GCA_001885685_02271"/>
<dbReference type="InterPro" id="IPR018717">
    <property type="entry name" value="DUF2241"/>
</dbReference>
<reference evidence="3 4" key="1">
    <citation type="submission" date="2016-10" db="EMBL/GenBank/DDBJ databases">
        <authorList>
            <person name="de Groot N.N."/>
        </authorList>
    </citation>
    <scope>NUCLEOTIDE SEQUENCE [LARGE SCALE GENOMIC DNA]</scope>
    <source>
        <strain evidence="3 4">JCM 19513</strain>
    </source>
</reference>
<evidence type="ECO:0000259" key="2">
    <source>
        <dbReference type="Pfam" id="PF13840"/>
    </source>
</evidence>
<dbReference type="SUPFAM" id="SSF55021">
    <property type="entry name" value="ACT-like"/>
    <property type="match status" value="2"/>
</dbReference>
<organism evidence="3 4">
    <name type="scientific">Atopomonas hussainii</name>
    <dbReference type="NCBI Taxonomy" id="1429083"/>
    <lineage>
        <taxon>Bacteria</taxon>
        <taxon>Pseudomonadati</taxon>
        <taxon>Pseudomonadota</taxon>
        <taxon>Gammaproteobacteria</taxon>
        <taxon>Pseudomonadales</taxon>
        <taxon>Pseudomonadaceae</taxon>
        <taxon>Atopomonas</taxon>
    </lineage>
</organism>
<evidence type="ECO:0000313" key="4">
    <source>
        <dbReference type="Proteomes" id="UP000185766"/>
    </source>
</evidence>
<feature type="domain" description="DUF2241" evidence="1">
    <location>
        <begin position="2"/>
        <end position="70"/>
    </location>
</feature>
<dbReference type="Pfam" id="PF10000">
    <property type="entry name" value="ACT_3"/>
    <property type="match status" value="1"/>
</dbReference>
<accession>A0A1H7FP84</accession>
<dbReference type="PANTHER" id="PTHR39199">
    <property type="entry name" value="BLR5128 PROTEIN"/>
    <property type="match status" value="1"/>
</dbReference>
<sequence>MSGERDLARLLASLKPQLHAQQYVYVALGGQYGDFAEYQPLAMVREDEGMTLVVPQTVADQHQLIYHAVFACISLTVHSSLEAVGLTAAVATALAEQGISANLLAGFYHDHILLPAARAEQAMAVLQALAR</sequence>
<dbReference type="InterPro" id="IPR045865">
    <property type="entry name" value="ACT-like_dom_sf"/>
</dbReference>
<gene>
    <name evidence="3" type="ORF">SAMN05216214_101291</name>
</gene>
<name>A0A1H7FP84_9GAMM</name>
<dbReference type="Proteomes" id="UP000185766">
    <property type="component" value="Unassembled WGS sequence"/>
</dbReference>
<keyword evidence="4" id="KW-1185">Reference proteome</keyword>
<dbReference type="PANTHER" id="PTHR39199:SF1">
    <property type="entry name" value="BLR5128 PROTEIN"/>
    <property type="match status" value="1"/>
</dbReference>
<evidence type="ECO:0000259" key="1">
    <source>
        <dbReference type="Pfam" id="PF10000"/>
    </source>
</evidence>
<evidence type="ECO:0000313" key="3">
    <source>
        <dbReference type="EMBL" id="SEK27903.1"/>
    </source>
</evidence>
<dbReference type="Gene3D" id="3.30.2130.10">
    <property type="entry name" value="VC0802-like"/>
    <property type="match status" value="1"/>
</dbReference>
<dbReference type="RefSeq" id="WP_074864338.1">
    <property type="nucleotide sequence ID" value="NZ_FOAS01000001.1"/>
</dbReference>